<accession>A0A0F9AIQ6</accession>
<dbReference type="EMBL" id="LAZR01057439">
    <property type="protein sequence ID" value="KKK72066.1"/>
    <property type="molecule type" value="Genomic_DNA"/>
</dbReference>
<feature type="compositionally biased region" description="Polar residues" evidence="1">
    <location>
        <begin position="317"/>
        <end position="328"/>
    </location>
</feature>
<evidence type="ECO:0000256" key="1">
    <source>
        <dbReference type="SAM" id="MobiDB-lite"/>
    </source>
</evidence>
<name>A0A0F9AIQ6_9ZZZZ</name>
<gene>
    <name evidence="2" type="ORF">LCGC14_2907620</name>
</gene>
<feature type="region of interest" description="Disordered" evidence="1">
    <location>
        <begin position="309"/>
        <end position="328"/>
    </location>
</feature>
<organism evidence="2">
    <name type="scientific">marine sediment metagenome</name>
    <dbReference type="NCBI Taxonomy" id="412755"/>
    <lineage>
        <taxon>unclassified sequences</taxon>
        <taxon>metagenomes</taxon>
        <taxon>ecological metagenomes</taxon>
    </lineage>
</organism>
<dbReference type="AlphaFoldDB" id="A0A0F9AIQ6"/>
<protein>
    <submittedName>
        <fullName evidence="2">Uncharacterized protein</fullName>
    </submittedName>
</protein>
<sequence>MSKESRLIGQITPKLTPIGNEMIIPNHSGDHVRSTKRALPVDEKDLVNKEYVDGLIHGNVELFLTEDASDIGTYFDLAVDNTGNPEEDLTQTITGSSTTLIAAFASILNEAEIEAITDLEQGIYSLHVHASANFPNGMTLYFEFYRRTSLGAETLLGTSHDSNTLSALETQEELHANITTDLVWDAGDRIIVKIYGRNSNAANKDITIYTEGDTLSRVEFPAFIPPTFVGAHNMASHTDDDTYNLNTSGTATIGGIIYADGNVGGLGLDVLRSANISINLEVGQDATITRNIIVGGLVDGVDIAARDHAQSHDVASHSDTTATGTELN</sequence>
<evidence type="ECO:0000313" key="2">
    <source>
        <dbReference type="EMBL" id="KKK72066.1"/>
    </source>
</evidence>
<comment type="caution">
    <text evidence="2">The sequence shown here is derived from an EMBL/GenBank/DDBJ whole genome shotgun (WGS) entry which is preliminary data.</text>
</comment>
<reference evidence="2" key="1">
    <citation type="journal article" date="2015" name="Nature">
        <title>Complex archaea that bridge the gap between prokaryotes and eukaryotes.</title>
        <authorList>
            <person name="Spang A."/>
            <person name="Saw J.H."/>
            <person name="Jorgensen S.L."/>
            <person name="Zaremba-Niedzwiedzka K."/>
            <person name="Martijn J."/>
            <person name="Lind A.E."/>
            <person name="van Eijk R."/>
            <person name="Schleper C."/>
            <person name="Guy L."/>
            <person name="Ettema T.J."/>
        </authorList>
    </citation>
    <scope>NUCLEOTIDE SEQUENCE</scope>
</reference>
<feature type="non-terminal residue" evidence="2">
    <location>
        <position position="328"/>
    </location>
</feature>
<proteinExistence type="predicted"/>